<keyword evidence="3" id="KW-1185">Reference proteome</keyword>
<evidence type="ECO:0000313" key="2">
    <source>
        <dbReference type="EMBL" id="MCD2194843.1"/>
    </source>
</evidence>
<dbReference type="InterPro" id="IPR029068">
    <property type="entry name" value="Glyas_Bleomycin-R_OHBP_Dase"/>
</dbReference>
<accession>A0ABS8P9A3</accession>
<proteinExistence type="predicted"/>
<reference evidence="2 3" key="1">
    <citation type="submission" date="2021-11" db="EMBL/GenBank/DDBJ databases">
        <title>Draft genome sequence of Actinomycetospora sp. SF1 isolated from the rhizosphere soil.</title>
        <authorList>
            <person name="Duangmal K."/>
            <person name="Chantavorakit T."/>
        </authorList>
    </citation>
    <scope>NUCLEOTIDE SEQUENCE [LARGE SCALE GENOMIC DNA]</scope>
    <source>
        <strain evidence="2 3">TBRC 5722</strain>
    </source>
</reference>
<dbReference type="EMBL" id="JAJNDB010000003">
    <property type="protein sequence ID" value="MCD2194843.1"/>
    <property type="molecule type" value="Genomic_DNA"/>
</dbReference>
<dbReference type="InterPro" id="IPR004360">
    <property type="entry name" value="Glyas_Fos-R_dOase_dom"/>
</dbReference>
<dbReference type="Gene3D" id="3.10.180.10">
    <property type="entry name" value="2,3-Dihydroxybiphenyl 1,2-Dioxygenase, domain 1"/>
    <property type="match status" value="1"/>
</dbReference>
<sequence>MSPTPVRRVVANLSVTDPAVDTPFWTGLLGLETAMDQGWVVNHRAADVTMPVQVQLVSRDATAPVEAAVSVDVGTPETVDELHARAVADGLRVEHPPTDEPWGVRRFFVRTPGGVVVNVVAHR</sequence>
<name>A0ABS8P9A3_9PSEU</name>
<evidence type="ECO:0000313" key="3">
    <source>
        <dbReference type="Proteomes" id="UP001199469"/>
    </source>
</evidence>
<feature type="domain" description="VOC" evidence="1">
    <location>
        <begin position="5"/>
        <end position="122"/>
    </location>
</feature>
<dbReference type="Proteomes" id="UP001199469">
    <property type="component" value="Unassembled WGS sequence"/>
</dbReference>
<evidence type="ECO:0000259" key="1">
    <source>
        <dbReference type="PROSITE" id="PS51819"/>
    </source>
</evidence>
<protein>
    <submittedName>
        <fullName evidence="2">VOC family protein</fullName>
    </submittedName>
</protein>
<dbReference type="RefSeq" id="WP_230735346.1">
    <property type="nucleotide sequence ID" value="NZ_JAJNDB010000003.1"/>
</dbReference>
<dbReference type="InterPro" id="IPR037523">
    <property type="entry name" value="VOC_core"/>
</dbReference>
<dbReference type="SUPFAM" id="SSF54593">
    <property type="entry name" value="Glyoxalase/Bleomycin resistance protein/Dihydroxybiphenyl dioxygenase"/>
    <property type="match status" value="1"/>
</dbReference>
<dbReference type="PROSITE" id="PS51819">
    <property type="entry name" value="VOC"/>
    <property type="match status" value="1"/>
</dbReference>
<dbReference type="Pfam" id="PF00903">
    <property type="entry name" value="Glyoxalase"/>
    <property type="match status" value="1"/>
</dbReference>
<comment type="caution">
    <text evidence="2">The sequence shown here is derived from an EMBL/GenBank/DDBJ whole genome shotgun (WGS) entry which is preliminary data.</text>
</comment>
<organism evidence="2 3">
    <name type="scientific">Actinomycetospora endophytica</name>
    <dbReference type="NCBI Taxonomy" id="2291215"/>
    <lineage>
        <taxon>Bacteria</taxon>
        <taxon>Bacillati</taxon>
        <taxon>Actinomycetota</taxon>
        <taxon>Actinomycetes</taxon>
        <taxon>Pseudonocardiales</taxon>
        <taxon>Pseudonocardiaceae</taxon>
        <taxon>Actinomycetospora</taxon>
    </lineage>
</organism>
<gene>
    <name evidence="2" type="ORF">LQ327_15840</name>
</gene>